<feature type="compositionally biased region" description="Basic and acidic residues" evidence="1">
    <location>
        <begin position="23"/>
        <end position="38"/>
    </location>
</feature>
<dbReference type="EMBL" id="ML143413">
    <property type="protein sequence ID" value="TBU29395.1"/>
    <property type="molecule type" value="Genomic_DNA"/>
</dbReference>
<name>A0A4Q9MPE7_9APHY</name>
<dbReference type="Proteomes" id="UP000292957">
    <property type="component" value="Unassembled WGS sequence"/>
</dbReference>
<proteinExistence type="predicted"/>
<evidence type="ECO:0000313" key="2">
    <source>
        <dbReference type="EMBL" id="TBU29395.1"/>
    </source>
</evidence>
<organism evidence="2">
    <name type="scientific">Dichomitus squalens</name>
    <dbReference type="NCBI Taxonomy" id="114155"/>
    <lineage>
        <taxon>Eukaryota</taxon>
        <taxon>Fungi</taxon>
        <taxon>Dikarya</taxon>
        <taxon>Basidiomycota</taxon>
        <taxon>Agaricomycotina</taxon>
        <taxon>Agaricomycetes</taxon>
        <taxon>Polyporales</taxon>
        <taxon>Polyporaceae</taxon>
        <taxon>Dichomitus</taxon>
    </lineage>
</organism>
<feature type="compositionally biased region" description="Basic and acidic residues" evidence="1">
    <location>
        <begin position="45"/>
        <end position="57"/>
    </location>
</feature>
<protein>
    <submittedName>
        <fullName evidence="2">Uncharacterized protein</fullName>
    </submittedName>
</protein>
<sequence>MLGAITAIVRDRKRREPVQAGAREGRRMQTGEAGRESCRYASEALNRRPDASMKHGT</sequence>
<dbReference type="AlphaFoldDB" id="A0A4Q9MPE7"/>
<evidence type="ECO:0000256" key="1">
    <source>
        <dbReference type="SAM" id="MobiDB-lite"/>
    </source>
</evidence>
<reference evidence="2" key="1">
    <citation type="submission" date="2019-01" db="EMBL/GenBank/DDBJ databases">
        <title>Draft genome sequences of three monokaryotic isolates of the white-rot basidiomycete fungus Dichomitus squalens.</title>
        <authorList>
            <consortium name="DOE Joint Genome Institute"/>
            <person name="Lopez S.C."/>
            <person name="Andreopoulos B."/>
            <person name="Pangilinan J."/>
            <person name="Lipzen A."/>
            <person name="Riley R."/>
            <person name="Ahrendt S."/>
            <person name="Ng V."/>
            <person name="Barry K."/>
            <person name="Daum C."/>
            <person name="Grigoriev I.V."/>
            <person name="Hilden K.S."/>
            <person name="Makela M.R."/>
            <person name="de Vries R.P."/>
        </authorList>
    </citation>
    <scope>NUCLEOTIDE SEQUENCE [LARGE SCALE GENOMIC DNA]</scope>
    <source>
        <strain evidence="2">OM18370.1</strain>
    </source>
</reference>
<feature type="region of interest" description="Disordered" evidence="1">
    <location>
        <begin position="12"/>
        <end position="57"/>
    </location>
</feature>
<gene>
    <name evidence="2" type="ORF">BD311DRAFT_756580</name>
</gene>
<accession>A0A4Q9MPE7</accession>